<dbReference type="EMBL" id="JBGCUO010000001">
    <property type="protein sequence ID" value="MEY1661572.1"/>
    <property type="molecule type" value="Genomic_DNA"/>
</dbReference>
<keyword evidence="4" id="KW-1185">Reference proteome</keyword>
<evidence type="ECO:0000256" key="1">
    <source>
        <dbReference type="SAM" id="Coils"/>
    </source>
</evidence>
<sequence length="66" mass="7893">MDNQGKPLAPADRDAEIMEELKQQMDDAHRRIVIELTQLLVRLRKTEQREANRRHTERILSRHGYD</sequence>
<organism evidence="3 4">
    <name type="scientific">Isoalcanivorax beigongshangi</name>
    <dbReference type="NCBI Taxonomy" id="3238810"/>
    <lineage>
        <taxon>Bacteria</taxon>
        <taxon>Pseudomonadati</taxon>
        <taxon>Pseudomonadota</taxon>
        <taxon>Gammaproteobacteria</taxon>
        <taxon>Oceanospirillales</taxon>
        <taxon>Alcanivoracaceae</taxon>
        <taxon>Isoalcanivorax</taxon>
    </lineage>
</organism>
<protein>
    <submittedName>
        <fullName evidence="3">Uncharacterized protein</fullName>
    </submittedName>
</protein>
<name>A0ABV4AGL2_9GAMM</name>
<proteinExistence type="predicted"/>
<feature type="region of interest" description="Disordered" evidence="2">
    <location>
        <begin position="47"/>
        <end position="66"/>
    </location>
</feature>
<evidence type="ECO:0000256" key="2">
    <source>
        <dbReference type="SAM" id="MobiDB-lite"/>
    </source>
</evidence>
<keyword evidence="1" id="KW-0175">Coiled coil</keyword>
<accession>A0ABV4AGL2</accession>
<dbReference type="RefSeq" id="WP_369454823.1">
    <property type="nucleotide sequence ID" value="NZ_JBGCUO010000001.1"/>
</dbReference>
<gene>
    <name evidence="3" type="ORF">AB5I84_05340</name>
</gene>
<feature type="coiled-coil region" evidence="1">
    <location>
        <begin position="11"/>
        <end position="38"/>
    </location>
</feature>
<comment type="caution">
    <text evidence="3">The sequence shown here is derived from an EMBL/GenBank/DDBJ whole genome shotgun (WGS) entry which is preliminary data.</text>
</comment>
<reference evidence="3 4" key="1">
    <citation type="submission" date="2024-07" db="EMBL/GenBank/DDBJ databases">
        <authorList>
            <person name="Ren Q."/>
        </authorList>
    </citation>
    <scope>NUCLEOTIDE SEQUENCE [LARGE SCALE GENOMIC DNA]</scope>
    <source>
        <strain evidence="3 4">REN37</strain>
    </source>
</reference>
<evidence type="ECO:0000313" key="4">
    <source>
        <dbReference type="Proteomes" id="UP001562065"/>
    </source>
</evidence>
<evidence type="ECO:0000313" key="3">
    <source>
        <dbReference type="EMBL" id="MEY1661572.1"/>
    </source>
</evidence>
<dbReference type="Proteomes" id="UP001562065">
    <property type="component" value="Unassembled WGS sequence"/>
</dbReference>